<dbReference type="InterPro" id="IPR000440">
    <property type="entry name" value="NADH_UbQ/plastoQ_OxRdtase_su3"/>
</dbReference>
<keyword evidence="9" id="KW-0249">Electron transport</keyword>
<dbReference type="AlphaFoldDB" id="Q5YA32"/>
<proteinExistence type="inferred from homology"/>
<evidence type="ECO:0000256" key="5">
    <source>
        <dbReference type="ARBA" id="ARBA00022692"/>
    </source>
</evidence>
<evidence type="ECO:0000256" key="4">
    <source>
        <dbReference type="ARBA" id="ARBA00022448"/>
    </source>
</evidence>
<keyword evidence="9" id="KW-0520">NAD</keyword>
<keyword evidence="5 9" id="KW-0812">Transmembrane</keyword>
<keyword evidence="9" id="KW-1278">Translocase</keyword>
<dbReference type="GO" id="GO:0008137">
    <property type="term" value="F:NADH dehydrogenase (ubiquinone) activity"/>
    <property type="evidence" value="ECO:0007669"/>
    <property type="project" value="UniProtKB-UniRule"/>
</dbReference>
<dbReference type="InterPro" id="IPR038430">
    <property type="entry name" value="NDAH_ubi_oxred_su3_sf"/>
</dbReference>
<evidence type="ECO:0000256" key="10">
    <source>
        <dbReference type="SAM" id="SignalP"/>
    </source>
</evidence>
<dbReference type="Pfam" id="PF00507">
    <property type="entry name" value="Oxidored_q4"/>
    <property type="match status" value="1"/>
</dbReference>
<keyword evidence="9 11" id="KW-0496">Mitochondrion</keyword>
<comment type="function">
    <text evidence="9">Core subunit of the mitochondrial membrane respiratory chain NADH dehydrogenase (Complex I) which catalyzes electron transfer from NADH through the respiratory chain, using ubiquinone as an electron acceptor. Essential for the catalytic activity of complex I.</text>
</comment>
<evidence type="ECO:0000256" key="6">
    <source>
        <dbReference type="ARBA" id="ARBA00022989"/>
    </source>
</evidence>
<feature type="signal peptide" evidence="10">
    <location>
        <begin position="1"/>
        <end position="20"/>
    </location>
</feature>
<accession>Q5YA32</accession>
<keyword evidence="10" id="KW-0732">Signal</keyword>
<organism evidence="11">
    <name type="scientific">Urechis caupo</name>
    <name type="common">Innkeeper worm</name>
    <name type="synonym">Spoonworm</name>
    <dbReference type="NCBI Taxonomy" id="6431"/>
    <lineage>
        <taxon>Eukaryota</taxon>
        <taxon>Metazoa</taxon>
        <taxon>Spiralia</taxon>
        <taxon>Lophotrochozoa</taxon>
        <taxon>Annelida</taxon>
        <taxon>Polychaeta</taxon>
        <taxon>Echiura</taxon>
        <taxon>Xenopneusta</taxon>
        <taxon>Urechidae</taxon>
        <taxon>Urechis</taxon>
    </lineage>
</organism>
<comment type="similarity">
    <text evidence="2 9">Belongs to the complex I subunit 3 family.</text>
</comment>
<keyword evidence="9" id="KW-0679">Respiratory chain</keyword>
<keyword evidence="9" id="KW-0830">Ubiquinone</keyword>
<dbReference type="PANTHER" id="PTHR11058:SF9">
    <property type="entry name" value="NADH-UBIQUINONE OXIDOREDUCTASE CHAIN 3"/>
    <property type="match status" value="1"/>
</dbReference>
<dbReference type="GO" id="GO:0031966">
    <property type="term" value="C:mitochondrial membrane"/>
    <property type="evidence" value="ECO:0007669"/>
    <property type="project" value="UniProtKB-SubCell"/>
</dbReference>
<keyword evidence="6 9" id="KW-1133">Transmembrane helix</keyword>
<dbReference type="EC" id="7.1.1.2" evidence="9"/>
<feature type="transmembrane region" description="Helical" evidence="9">
    <location>
        <begin position="55"/>
        <end position="78"/>
    </location>
</feature>
<comment type="subcellular location">
    <subcellularLocation>
        <location evidence="1">Membrane</location>
    </subcellularLocation>
    <subcellularLocation>
        <location evidence="9">Mitochondrion membrane</location>
        <topology evidence="9">Multi-pass membrane protein</topology>
    </subcellularLocation>
</comment>
<sequence length="118" mass="13297">MSMMMIPMMISLILPPVVFALAFCLAARSSADREKTSPFECGFDPHKTARQPFSLRFFLLAVVFLVFDIEIVLLLPIVMEATSKTVVYGSIIFLLILVIGLLHEWREGSLDWTSSTKQ</sequence>
<dbReference type="PANTHER" id="PTHR11058">
    <property type="entry name" value="NADH-UBIQUINONE OXIDOREDUCTASE CHAIN 3"/>
    <property type="match status" value="1"/>
</dbReference>
<geneLocation type="mitochondrion" evidence="11"/>
<name>Q5YA32_URECA</name>
<keyword evidence="7 9" id="KW-0472">Membrane</keyword>
<dbReference type="Gene3D" id="1.20.58.1610">
    <property type="entry name" value="NADH:ubiquinone/plastoquinone oxidoreductase, chain 3"/>
    <property type="match status" value="1"/>
</dbReference>
<evidence type="ECO:0000256" key="2">
    <source>
        <dbReference type="ARBA" id="ARBA00008472"/>
    </source>
</evidence>
<dbReference type="GO" id="GO:0030964">
    <property type="term" value="C:NADH dehydrogenase complex"/>
    <property type="evidence" value="ECO:0007669"/>
    <property type="project" value="TreeGrafter"/>
</dbReference>
<keyword evidence="4 9" id="KW-0813">Transport</keyword>
<gene>
    <name evidence="11" type="primary">nad3</name>
</gene>
<evidence type="ECO:0000256" key="1">
    <source>
        <dbReference type="ARBA" id="ARBA00004370"/>
    </source>
</evidence>
<evidence type="ECO:0000313" key="11">
    <source>
        <dbReference type="EMBL" id="AAT12187.1"/>
    </source>
</evidence>
<evidence type="ECO:0000256" key="3">
    <source>
        <dbReference type="ARBA" id="ARBA00021007"/>
    </source>
</evidence>
<comment type="catalytic activity">
    <reaction evidence="8 9">
        <text>a ubiquinone + NADH + 5 H(+)(in) = a ubiquinol + NAD(+) + 4 H(+)(out)</text>
        <dbReference type="Rhea" id="RHEA:29091"/>
        <dbReference type="Rhea" id="RHEA-COMP:9565"/>
        <dbReference type="Rhea" id="RHEA-COMP:9566"/>
        <dbReference type="ChEBI" id="CHEBI:15378"/>
        <dbReference type="ChEBI" id="CHEBI:16389"/>
        <dbReference type="ChEBI" id="CHEBI:17976"/>
        <dbReference type="ChEBI" id="CHEBI:57540"/>
        <dbReference type="ChEBI" id="CHEBI:57945"/>
        <dbReference type="EC" id="7.1.1.2"/>
    </reaction>
</comment>
<evidence type="ECO:0000256" key="8">
    <source>
        <dbReference type="ARBA" id="ARBA00049551"/>
    </source>
</evidence>
<dbReference type="EMBL" id="AY619711">
    <property type="protein sequence ID" value="AAT12187.1"/>
    <property type="molecule type" value="Genomic_DNA"/>
</dbReference>
<evidence type="ECO:0000256" key="7">
    <source>
        <dbReference type="ARBA" id="ARBA00023136"/>
    </source>
</evidence>
<reference evidence="11" key="1">
    <citation type="journal article" date="2004" name="BMC Genomics">
        <title>Complete mitochondrial genome sequence of Urechis caupo, a representative of the phylum Echiura.</title>
        <authorList>
            <person name="Boore J.L."/>
        </authorList>
    </citation>
    <scope>NUCLEOTIDE SEQUENCE</scope>
</reference>
<protein>
    <recommendedName>
        <fullName evidence="3 9">NADH-ubiquinone oxidoreductase chain 3</fullName>
        <ecNumber evidence="9">7.1.1.2</ecNumber>
    </recommendedName>
</protein>
<feature type="transmembrane region" description="Helical" evidence="9">
    <location>
        <begin position="85"/>
        <end position="103"/>
    </location>
</feature>
<feature type="chain" id="PRO_5004264211" description="NADH-ubiquinone oxidoreductase chain 3" evidence="10">
    <location>
        <begin position="21"/>
        <end position="118"/>
    </location>
</feature>
<evidence type="ECO:0000256" key="9">
    <source>
        <dbReference type="RuleBase" id="RU003640"/>
    </source>
</evidence>